<keyword evidence="1" id="KW-0812">Transmembrane</keyword>
<evidence type="ECO:0000313" key="3">
    <source>
        <dbReference type="Proteomes" id="UP000182063"/>
    </source>
</evidence>
<dbReference type="Proteomes" id="UP000182063">
    <property type="component" value="Chromosome"/>
</dbReference>
<feature type="transmembrane region" description="Helical" evidence="1">
    <location>
        <begin position="6"/>
        <end position="27"/>
    </location>
</feature>
<protein>
    <recommendedName>
        <fullName evidence="4">DUF3089 domain-containing protein</fullName>
    </recommendedName>
</protein>
<dbReference type="InterPro" id="IPR021440">
    <property type="entry name" value="DUF3089"/>
</dbReference>
<dbReference type="OrthoDB" id="9794645at2"/>
<dbReference type="EMBL" id="CP018221">
    <property type="protein sequence ID" value="API58574.1"/>
    <property type="molecule type" value="Genomic_DNA"/>
</dbReference>
<organism evidence="2 3">
    <name type="scientific">Tardibacter chloracetimidivorans</name>
    <dbReference type="NCBI Taxonomy" id="1921510"/>
    <lineage>
        <taxon>Bacteria</taxon>
        <taxon>Pseudomonadati</taxon>
        <taxon>Pseudomonadota</taxon>
        <taxon>Alphaproteobacteria</taxon>
        <taxon>Sphingomonadales</taxon>
        <taxon>Sphingomonadaceae</taxon>
        <taxon>Tardibacter</taxon>
    </lineage>
</organism>
<keyword evidence="1" id="KW-0472">Membrane</keyword>
<proteinExistence type="predicted"/>
<keyword evidence="3" id="KW-1185">Reference proteome</keyword>
<evidence type="ECO:0008006" key="4">
    <source>
        <dbReference type="Google" id="ProtNLM"/>
    </source>
</evidence>
<name>A0A1L3ZSH7_9SPHN</name>
<dbReference type="AlphaFoldDB" id="A0A1L3ZSH7"/>
<dbReference type="SUPFAM" id="SSF53474">
    <property type="entry name" value="alpha/beta-Hydrolases"/>
    <property type="match status" value="1"/>
</dbReference>
<dbReference type="STRING" id="1921510.BSL82_03975"/>
<keyword evidence="1" id="KW-1133">Transmembrane helix</keyword>
<dbReference type="KEGG" id="sphj:BSL82_03975"/>
<accession>A0A1L3ZSH7</accession>
<evidence type="ECO:0000313" key="2">
    <source>
        <dbReference type="EMBL" id="API58574.1"/>
    </source>
</evidence>
<gene>
    <name evidence="2" type="ORF">BSL82_03975</name>
</gene>
<dbReference type="Pfam" id="PF11288">
    <property type="entry name" value="DUF3089"/>
    <property type="match status" value="1"/>
</dbReference>
<evidence type="ECO:0000256" key="1">
    <source>
        <dbReference type="SAM" id="Phobius"/>
    </source>
</evidence>
<dbReference type="InterPro" id="IPR029058">
    <property type="entry name" value="AB_hydrolase_fold"/>
</dbReference>
<sequence>MLARRFLWIIVGIVMLALAAAFGYRMFGEQLLKAAMVPSVPFAESKQDSKPDYRRPAMWLSRPDLPDDPARWAPEGYGAAARPTIATFYVVPTTYLRRDRWNAPLDDREANERARLFAQTQASVFNGVSATWVPRYRQATFGAFLTDKADAEAALDFAYQDILAAFETFLGAIPASRPIILAGHSQGSLHLMRLLRDRIAGTPLSRRIVAAYLGGWPVSLEADIPALGLPACTKPGEARCVIAWQSYAEPAEPGAVAKVYHASTGLTGKPRQNTEMLCVNPLTGAPATAAPPTENLGALRPSEDFSTLSLEAGKIGARCDKGLLLIGPPPLGFGRYVLPGNNFHIYDYALFWANLRADAEARAASFAKPW</sequence>
<reference evidence="3" key="1">
    <citation type="submission" date="2016-11" db="EMBL/GenBank/DDBJ databases">
        <title>Complete Genome Sequence of alachlor-degrading Sphingomonas sp. strain JJ-A5.</title>
        <authorList>
            <person name="Lee H."/>
            <person name="Ka J.-O."/>
        </authorList>
    </citation>
    <scope>NUCLEOTIDE SEQUENCE [LARGE SCALE GENOMIC DNA]</scope>
    <source>
        <strain evidence="3">JJ-A5</strain>
    </source>
</reference>